<evidence type="ECO:0000313" key="5">
    <source>
        <dbReference type="Proteomes" id="UP000482084"/>
    </source>
</evidence>
<evidence type="ECO:0000313" key="3">
    <source>
        <dbReference type="EMBL" id="NEG72078.1"/>
    </source>
</evidence>
<comment type="caution">
    <text evidence="2">The sequence shown here is derived from an EMBL/GenBank/DDBJ whole genome shotgun (WGS) entry which is preliminary data.</text>
</comment>
<name>A0A6L4X0V7_9BIFI</name>
<dbReference type="OrthoDB" id="9802649at2"/>
<accession>A0A6L4X0V7</accession>
<dbReference type="InterPro" id="IPR001173">
    <property type="entry name" value="Glyco_trans_2-like"/>
</dbReference>
<dbReference type="RefSeq" id="WP_152358207.1">
    <property type="nucleotide sequence ID" value="NZ_WBSM01000005.1"/>
</dbReference>
<evidence type="ECO:0000259" key="1">
    <source>
        <dbReference type="Pfam" id="PF00535"/>
    </source>
</evidence>
<dbReference type="InterPro" id="IPR029044">
    <property type="entry name" value="Nucleotide-diphossugar_trans"/>
</dbReference>
<dbReference type="Pfam" id="PF00535">
    <property type="entry name" value="Glycos_transf_2"/>
    <property type="match status" value="1"/>
</dbReference>
<dbReference type="SUPFAM" id="SSF53448">
    <property type="entry name" value="Nucleotide-diphospho-sugar transferases"/>
    <property type="match status" value="1"/>
</dbReference>
<keyword evidence="5" id="KW-1185">Reference proteome</keyword>
<dbReference type="PANTHER" id="PTHR22916:SF3">
    <property type="entry name" value="UDP-GLCNAC:BETAGAL BETA-1,3-N-ACETYLGLUCOSAMINYLTRANSFERASE-LIKE PROTEIN 1"/>
    <property type="match status" value="1"/>
</dbReference>
<sequence>MKITVLMSSFNGERYIREQIDSILNQKGDFDLHLLVRDDGSTDSTRAILDDYQKRGSLSWYSGENLKPARSFMDLVYNSPSSDFYAFSDQDDLWDKHKLQRAISMLRGYTCAAMYCSNAQVVNQDLVYCGRNVYKTQPATDFYTITCGGGLLGCTMVFNDVIASDIKRYEQPRDVVMHDRYVSMLALLLGGVIIYDKDAVFLKYRQHGSNAIGVKFNSPVHRIIDIATKKLEISIADQAKEILLFRDWLEQTGDYLSWLRKVKDYRKTLISRCSLAFSCKTHYLGAVNNFGNRLAILLGNK</sequence>
<dbReference type="Proteomes" id="UP000469943">
    <property type="component" value="Unassembled WGS sequence"/>
</dbReference>
<evidence type="ECO:0000313" key="4">
    <source>
        <dbReference type="Proteomes" id="UP000469943"/>
    </source>
</evidence>
<dbReference type="GO" id="GO:0016758">
    <property type="term" value="F:hexosyltransferase activity"/>
    <property type="evidence" value="ECO:0007669"/>
    <property type="project" value="UniProtKB-ARBA"/>
</dbReference>
<reference evidence="2 5" key="2">
    <citation type="submission" date="2019-10" db="EMBL/GenBank/DDBJ databases">
        <title>Characterization of the phylogenetic diversity of two novel species belonging to the genus Bifidobacterium: Bifidobacterium cebidarum sp. nov. and Bifidobacterium leontopitheci sp. nov.</title>
        <authorList>
            <person name="Lugli G.A."/>
            <person name="Duranti S."/>
            <person name="Milani C."/>
            <person name="Turroni F."/>
            <person name="Ventura M."/>
        </authorList>
    </citation>
    <scope>NUCLEOTIDE SEQUENCE [LARGE SCALE GENOMIC DNA]</scope>
    <source>
        <strain evidence="2 5">DSM 100688</strain>
    </source>
</reference>
<dbReference type="AlphaFoldDB" id="A0A6L4X0V7"/>
<dbReference type="PANTHER" id="PTHR22916">
    <property type="entry name" value="GLYCOSYLTRANSFERASE"/>
    <property type="match status" value="1"/>
</dbReference>
<dbReference type="Proteomes" id="UP000482084">
    <property type="component" value="Unassembled WGS sequence"/>
</dbReference>
<dbReference type="EMBL" id="WBSM01000005">
    <property type="protein sequence ID" value="KAB8288021.1"/>
    <property type="molecule type" value="Genomic_DNA"/>
</dbReference>
<gene>
    <name evidence="2" type="ORF">DSM100688_1131</name>
    <name evidence="3" type="ORF">GFD24_07665</name>
</gene>
<feature type="domain" description="Glycosyltransferase 2-like" evidence="1">
    <location>
        <begin position="4"/>
        <end position="112"/>
    </location>
</feature>
<evidence type="ECO:0000313" key="2">
    <source>
        <dbReference type="EMBL" id="KAB8288021.1"/>
    </source>
</evidence>
<dbReference type="EMBL" id="WHZX01000005">
    <property type="protein sequence ID" value="NEG72078.1"/>
    <property type="molecule type" value="Genomic_DNA"/>
</dbReference>
<organism evidence="2 5">
    <name type="scientific">Bifidobacterium ramosum</name>
    <dbReference type="NCBI Taxonomy" id="1798158"/>
    <lineage>
        <taxon>Bacteria</taxon>
        <taxon>Bacillati</taxon>
        <taxon>Actinomycetota</taxon>
        <taxon>Actinomycetes</taxon>
        <taxon>Bifidobacteriales</taxon>
        <taxon>Bifidobacteriaceae</taxon>
        <taxon>Bifidobacterium</taxon>
    </lineage>
</organism>
<keyword evidence="2" id="KW-0808">Transferase</keyword>
<reference evidence="3 4" key="1">
    <citation type="submission" date="2019-10" db="EMBL/GenBank/DDBJ databases">
        <title>Bifidobacterium from non-human primates.</title>
        <authorList>
            <person name="Modesto M."/>
        </authorList>
    </citation>
    <scope>NUCLEOTIDE SEQUENCE [LARGE SCALE GENOMIC DNA]</scope>
    <source>
        <strain evidence="3 4">TREM</strain>
    </source>
</reference>
<dbReference type="Gene3D" id="3.90.550.10">
    <property type="entry name" value="Spore Coat Polysaccharide Biosynthesis Protein SpsA, Chain A"/>
    <property type="match status" value="1"/>
</dbReference>
<protein>
    <submittedName>
        <fullName evidence="2 3">Glycosyltransferase</fullName>
    </submittedName>
</protein>
<proteinExistence type="predicted"/>